<dbReference type="Pfam" id="PF02805">
    <property type="entry name" value="Ada_Zn_binding"/>
    <property type="match status" value="1"/>
</dbReference>
<proteinExistence type="predicted"/>
<dbReference type="InterPro" id="IPR016071">
    <property type="entry name" value="Staphylococal_nuclease_OB-fold"/>
</dbReference>
<organism evidence="6 7">
    <name type="scientific">Methanobrevibacter thaueri</name>
    <dbReference type="NCBI Taxonomy" id="190975"/>
    <lineage>
        <taxon>Archaea</taxon>
        <taxon>Methanobacteriati</taxon>
        <taxon>Methanobacteriota</taxon>
        <taxon>Methanomada group</taxon>
        <taxon>Methanobacteria</taxon>
        <taxon>Methanobacteriales</taxon>
        <taxon>Methanobacteriaceae</taxon>
        <taxon>Methanobrevibacter</taxon>
    </lineage>
</organism>
<sequence>MKIAKKHVFSLLIILIITVSAISIVSAYTGTGFTHNIPSSKYSDLSASDILSKYNKTDCHVEETGICTQVVDGDTIYLDNGEKVRFVGVNTPERGVEGYIASKTFVQKLCLNKKVGIDVDNSKHTDKYGRTLGVVIVNGKNVNEMLLKEGLAEVMYMPPSEFYPYNWANSSTHIPDSYKTYTHTSDTSSSSSGSGKYIGNSNSGKFHESSCKWGQKTAEHNRVYFNNRNTAISQGYVPCKVCNP</sequence>
<dbReference type="EC" id="3.1.31.1" evidence="6"/>
<dbReference type="GO" id="GO:1990599">
    <property type="term" value="F:3' overhang single-stranded DNA endodeoxyribonuclease activity"/>
    <property type="evidence" value="ECO:0007669"/>
    <property type="project" value="UniProtKB-EC"/>
</dbReference>
<name>A0A315XL58_9EURY</name>
<keyword evidence="7" id="KW-1185">Reference proteome</keyword>
<feature type="domain" description="TNase-like" evidence="5">
    <location>
        <begin position="61"/>
        <end position="154"/>
    </location>
</feature>
<dbReference type="InterPro" id="IPR004026">
    <property type="entry name" value="Ada_DNA_repair_Zn-bd"/>
</dbReference>
<dbReference type="InterPro" id="IPR035451">
    <property type="entry name" value="Ada-like_dom_sf"/>
</dbReference>
<dbReference type="OrthoDB" id="3327at2157"/>
<evidence type="ECO:0000259" key="5">
    <source>
        <dbReference type="PROSITE" id="PS50830"/>
    </source>
</evidence>
<dbReference type="GO" id="GO:0003677">
    <property type="term" value="F:DNA binding"/>
    <property type="evidence" value="ECO:0007669"/>
    <property type="project" value="InterPro"/>
</dbReference>
<dbReference type="GO" id="GO:0008270">
    <property type="term" value="F:zinc ion binding"/>
    <property type="evidence" value="ECO:0007669"/>
    <property type="project" value="InterPro"/>
</dbReference>
<keyword evidence="1" id="KW-0540">Nuclease</keyword>
<dbReference type="PANTHER" id="PTHR12302">
    <property type="entry name" value="EBNA2 BINDING PROTEIN P100"/>
    <property type="match status" value="1"/>
</dbReference>
<keyword evidence="4" id="KW-0010">Activator</keyword>
<dbReference type="GO" id="GO:0006281">
    <property type="term" value="P:DNA repair"/>
    <property type="evidence" value="ECO:0007669"/>
    <property type="project" value="InterPro"/>
</dbReference>
<dbReference type="SUPFAM" id="SSF50199">
    <property type="entry name" value="Staphylococcal nuclease"/>
    <property type="match status" value="1"/>
</dbReference>
<evidence type="ECO:0000256" key="4">
    <source>
        <dbReference type="ARBA" id="ARBA00023159"/>
    </source>
</evidence>
<dbReference type="PROSITE" id="PS50830">
    <property type="entry name" value="TNASE_3"/>
    <property type="match status" value="1"/>
</dbReference>
<accession>A0A315XL58</accession>
<dbReference type="AlphaFoldDB" id="A0A315XL58"/>
<evidence type="ECO:0000256" key="2">
    <source>
        <dbReference type="ARBA" id="ARBA00022759"/>
    </source>
</evidence>
<dbReference type="Gene3D" id="3.40.10.10">
    <property type="entry name" value="DNA Methylphosphotriester Repair Domain"/>
    <property type="match status" value="1"/>
</dbReference>
<dbReference type="InterPro" id="IPR035437">
    <property type="entry name" value="SNase_OB-fold_sf"/>
</dbReference>
<dbReference type="RefSeq" id="WP_165814041.1">
    <property type="nucleotide sequence ID" value="NZ_MZGS01000023.1"/>
</dbReference>
<dbReference type="Gene3D" id="2.40.50.90">
    <property type="match status" value="1"/>
</dbReference>
<reference evidence="6 7" key="1">
    <citation type="submission" date="2017-03" db="EMBL/GenBank/DDBJ databases">
        <title>Genome sequence of Methanobrevibacter thaueri.</title>
        <authorList>
            <person name="Poehlein A."/>
            <person name="Seedorf H."/>
            <person name="Daniel R."/>
        </authorList>
    </citation>
    <scope>NUCLEOTIDE SEQUENCE [LARGE SCALE GENOMIC DNA]</scope>
    <source>
        <strain evidence="6 7">DSM 11995</strain>
    </source>
</reference>
<dbReference type="EMBL" id="MZGS01000023">
    <property type="protein sequence ID" value="PWB86784.1"/>
    <property type="molecule type" value="Genomic_DNA"/>
</dbReference>
<dbReference type="SMART" id="SM00318">
    <property type="entry name" value="SNc"/>
    <property type="match status" value="1"/>
</dbReference>
<dbReference type="GO" id="GO:0006355">
    <property type="term" value="P:regulation of DNA-templated transcription"/>
    <property type="evidence" value="ECO:0007669"/>
    <property type="project" value="InterPro"/>
</dbReference>
<dbReference type="PANTHER" id="PTHR12302:SF3">
    <property type="entry name" value="SERINE_THREONINE-PROTEIN KINASE 31"/>
    <property type="match status" value="1"/>
</dbReference>
<gene>
    <name evidence="6" type="primary">nuc</name>
    <name evidence="6" type="ORF">MBBTH_11960</name>
</gene>
<dbReference type="Pfam" id="PF00565">
    <property type="entry name" value="SNase"/>
    <property type="match status" value="1"/>
</dbReference>
<protein>
    <submittedName>
        <fullName evidence="6">Thermonuclease</fullName>
        <ecNumber evidence="6">3.1.31.1</ecNumber>
    </submittedName>
</protein>
<comment type="caution">
    <text evidence="6">The sequence shown here is derived from an EMBL/GenBank/DDBJ whole genome shotgun (WGS) entry which is preliminary data.</text>
</comment>
<dbReference type="GO" id="GO:0008168">
    <property type="term" value="F:methyltransferase activity"/>
    <property type="evidence" value="ECO:0007669"/>
    <property type="project" value="InterPro"/>
</dbReference>
<evidence type="ECO:0000256" key="3">
    <source>
        <dbReference type="ARBA" id="ARBA00022801"/>
    </source>
</evidence>
<keyword evidence="2" id="KW-0255">Endonuclease</keyword>
<dbReference type="Proteomes" id="UP000251717">
    <property type="component" value="Unassembled WGS sequence"/>
</dbReference>
<evidence type="ECO:0000313" key="7">
    <source>
        <dbReference type="Proteomes" id="UP000251717"/>
    </source>
</evidence>
<evidence type="ECO:0000256" key="1">
    <source>
        <dbReference type="ARBA" id="ARBA00022722"/>
    </source>
</evidence>
<keyword evidence="3 6" id="KW-0378">Hydrolase</keyword>
<dbReference type="SUPFAM" id="SSF57884">
    <property type="entry name" value="Ada DNA repair protein, N-terminal domain (N-Ada 10)"/>
    <property type="match status" value="1"/>
</dbReference>
<evidence type="ECO:0000313" key="6">
    <source>
        <dbReference type="EMBL" id="PWB86784.1"/>
    </source>
</evidence>